<feature type="domain" description="Small-subunit processome Utp12" evidence="2">
    <location>
        <begin position="468"/>
        <end position="569"/>
    </location>
</feature>
<gene>
    <name evidence="3" type="ORF">POM88_039625</name>
</gene>
<evidence type="ECO:0000259" key="2">
    <source>
        <dbReference type="Pfam" id="PF04003"/>
    </source>
</evidence>
<dbReference type="PANTHER" id="PTHR45290:SF3">
    <property type="entry name" value="OS01G0649000 PROTEIN"/>
    <property type="match status" value="1"/>
</dbReference>
<reference evidence="3" key="1">
    <citation type="submission" date="2023-02" db="EMBL/GenBank/DDBJ databases">
        <title>Genome of toxic invasive species Heracleum sosnowskyi carries increased number of genes despite the absence of recent whole-genome duplications.</title>
        <authorList>
            <person name="Schelkunov M."/>
            <person name="Shtratnikova V."/>
            <person name="Makarenko M."/>
            <person name="Klepikova A."/>
            <person name="Omelchenko D."/>
            <person name="Novikova G."/>
            <person name="Obukhova E."/>
            <person name="Bogdanov V."/>
            <person name="Penin A."/>
            <person name="Logacheva M."/>
        </authorList>
    </citation>
    <scope>NUCLEOTIDE SEQUENCE</scope>
    <source>
        <strain evidence="3">Hsosn_3</strain>
        <tissue evidence="3">Leaf</tissue>
    </source>
</reference>
<protein>
    <submittedName>
        <fullName evidence="3">Utp12 domain-containing protein</fullName>
    </submittedName>
</protein>
<organism evidence="3 4">
    <name type="scientific">Heracleum sosnowskyi</name>
    <dbReference type="NCBI Taxonomy" id="360622"/>
    <lineage>
        <taxon>Eukaryota</taxon>
        <taxon>Viridiplantae</taxon>
        <taxon>Streptophyta</taxon>
        <taxon>Embryophyta</taxon>
        <taxon>Tracheophyta</taxon>
        <taxon>Spermatophyta</taxon>
        <taxon>Magnoliopsida</taxon>
        <taxon>eudicotyledons</taxon>
        <taxon>Gunneridae</taxon>
        <taxon>Pentapetalae</taxon>
        <taxon>asterids</taxon>
        <taxon>campanulids</taxon>
        <taxon>Apiales</taxon>
        <taxon>Apiaceae</taxon>
        <taxon>Apioideae</taxon>
        <taxon>apioid superclade</taxon>
        <taxon>Tordylieae</taxon>
        <taxon>Tordyliinae</taxon>
        <taxon>Heracleum</taxon>
    </lineage>
</organism>
<dbReference type="InterPro" id="IPR015943">
    <property type="entry name" value="WD40/YVTN_repeat-like_dom_sf"/>
</dbReference>
<evidence type="ECO:0000313" key="3">
    <source>
        <dbReference type="EMBL" id="KAK1364064.1"/>
    </source>
</evidence>
<keyword evidence="4" id="KW-1185">Reference proteome</keyword>
<dbReference type="SUPFAM" id="SSF50978">
    <property type="entry name" value="WD40 repeat-like"/>
    <property type="match status" value="1"/>
</dbReference>
<dbReference type="EMBL" id="JAUIZM010000009">
    <property type="protein sequence ID" value="KAK1364064.1"/>
    <property type="molecule type" value="Genomic_DNA"/>
</dbReference>
<dbReference type="InterPro" id="IPR007148">
    <property type="entry name" value="SSU_processome_Utp12"/>
</dbReference>
<accession>A0AAD8HD11</accession>
<feature type="region of interest" description="Disordered" evidence="1">
    <location>
        <begin position="577"/>
        <end position="629"/>
    </location>
</feature>
<reference evidence="3" key="2">
    <citation type="submission" date="2023-05" db="EMBL/GenBank/DDBJ databases">
        <authorList>
            <person name="Schelkunov M.I."/>
        </authorList>
    </citation>
    <scope>NUCLEOTIDE SEQUENCE</scope>
    <source>
        <strain evidence="3">Hsosn_3</strain>
        <tissue evidence="3">Leaf</tissue>
    </source>
</reference>
<comment type="caution">
    <text evidence="3">The sequence shown here is derived from an EMBL/GenBank/DDBJ whole genome shotgun (WGS) entry which is preliminary data.</text>
</comment>
<evidence type="ECO:0000313" key="4">
    <source>
        <dbReference type="Proteomes" id="UP001237642"/>
    </source>
</evidence>
<dbReference type="Gene3D" id="2.130.10.10">
    <property type="entry name" value="YVTN repeat-like/Quinoprotein amine dehydrogenase"/>
    <property type="match status" value="1"/>
</dbReference>
<dbReference type="Pfam" id="PF04003">
    <property type="entry name" value="Utp12"/>
    <property type="match status" value="1"/>
</dbReference>
<proteinExistence type="predicted"/>
<evidence type="ECO:0000256" key="1">
    <source>
        <dbReference type="SAM" id="MobiDB-lite"/>
    </source>
</evidence>
<dbReference type="InterPro" id="IPR036322">
    <property type="entry name" value="WD40_repeat_dom_sf"/>
</dbReference>
<feature type="compositionally biased region" description="Basic and acidic residues" evidence="1">
    <location>
        <begin position="607"/>
        <end position="618"/>
    </location>
</feature>
<dbReference type="AlphaFoldDB" id="A0AAD8HD11"/>
<sequence length="629" mass="68383">MGKNKHHKSAITSFTSRGDFLVILHPQPSLNVWNTLDGTLLAEWKPSDENASCIFSSMTCVYTGKKRKPKKGTFLVALGTDGGDVLVIDVVTAEMKWKSSACLPGGIVSLSFSNDGSKLHAVSTKGMVSEMNSKNGELLKVLELSKESIISTSFCDEKILAATTSHVRVFGLEDGNELVKFPADSGSVRHISVSDDAKAIITSDLDKKHLQMWKCEWSTGIVNTGPILSMKSHPLNVECKKGSSAEDGVVVLSVSVSGVTYIWNFNMSSDDEVNPTKISVQKTANELNSTPGKARKNRASIFAARIHALNSDDQATVLVAYGSMNSPKFSFLDIPRMGEDVVITADKDAIELTSIAEQNVTPEGGGLDEIEAAAGLVQKVKPSKKRAAREPETANMEALLDHGHGEPMDGVQVDYDLNEPTMGEKLVDLNLAEGDKVENPEQQQLPQTKLPSADSVHLLLKQALHADDRALLLDCLRRKDEKVVANSISLLNTSDILKLLQSLIPIVQSRGAVLACALPWLRSLLLQHSSGIMSHESSLAALNSLYQLIESRVSSYNPVVQLSSSLDLLYAGTIDDDDGDDDNNVVSPTIYEDRDESDEEEYGEAMETDKEDKIEAKTFSDFSDIDEMD</sequence>
<dbReference type="PANTHER" id="PTHR45290">
    <property type="entry name" value="OS03G0300300 PROTEIN"/>
    <property type="match status" value="1"/>
</dbReference>
<feature type="compositionally biased region" description="Acidic residues" evidence="1">
    <location>
        <begin position="593"/>
        <end position="606"/>
    </location>
</feature>
<name>A0AAD8HD11_9APIA</name>
<dbReference type="Proteomes" id="UP001237642">
    <property type="component" value="Unassembled WGS sequence"/>
</dbReference>